<evidence type="ECO:0000259" key="1">
    <source>
        <dbReference type="Pfam" id="PF07992"/>
    </source>
</evidence>
<reference evidence="2 3" key="1">
    <citation type="submission" date="2019-07" db="EMBL/GenBank/DDBJ databases">
        <title>Whole genome shotgun sequence of Skermanella aerolata NBRC 106429.</title>
        <authorList>
            <person name="Hosoyama A."/>
            <person name="Uohara A."/>
            <person name="Ohji S."/>
            <person name="Ichikawa N."/>
        </authorList>
    </citation>
    <scope>NUCLEOTIDE SEQUENCE [LARGE SCALE GENOMIC DNA]</scope>
    <source>
        <strain evidence="2 3">NBRC 106429</strain>
    </source>
</reference>
<dbReference type="GO" id="GO:0051536">
    <property type="term" value="F:iron-sulfur cluster binding"/>
    <property type="evidence" value="ECO:0007669"/>
    <property type="project" value="InterPro"/>
</dbReference>
<evidence type="ECO:0000313" key="3">
    <source>
        <dbReference type="Proteomes" id="UP000321523"/>
    </source>
</evidence>
<sequence length="1157" mass="126448">MTDLTLGFGLAFTDLYDAAGLEKLDRRFTGWLGETDGDIARRLLDARAQPDAVSGPGGESGLLTAMAPHLDDFIGELFGIGAQLRQLATRHRALAPLYAAKRLFVQRRAAKSFRPEQAAGLDGKALTSALEAHLGIQFDELAFAVRVLDWLDDGPAHADELDLAARYAAWALWTEEGRQRHGHGVLFQIPEKTDPARLVPVETVGNEAGLTVIRLPESRRRQRQGFGLTDCGTDLIGALDEATYCIECHHQGKDSCSRGLTDRKTGAYLKSPFGVALMGCPLEEKISESNGIKAAGHSVGALALIVVDNPLCAATGHRICNDCMKACIYQKQEPVDIPQVETRTLKDVLELPWGFEVYSLLTRWNPLDLRRPMMRPDSGYKVLVAGLGPAGFTLAHHLMNDGHTVVGIDGLKIEPLPADLSGVLPMGRRVQFRPIRQIKDLWDHLDDRIMAGFGGVAEYGITVRWDKNFLKVIRLLLERRRRFVMVGGVRFGGTLSVGDAFDAGFDHIALCMGAGRPTVIPMRNGLARGVRQASDFLMGLQLTGAAKEDSVANLEIRLPVVVVGGGLTAIDTATEALAYYPVQVEKFLRRYETLVLERGEAAIRSGLTEEERLTADEFIDYARLLRDERELARAEARAPRLQRLLDEWGGATVAYRRRLADSPSYTLNHEEVAHGMAEGIRFLETATPLAVEVDRFGHASGLRVDVAGTEAVLLARSILIAAGTQPNTVLAREEPDWAELDGRYFRALDEDGNPATPERSCKPASAHVLMSRHPDGRMVSFFGDLHPSFAGNVVKAMAGAKRGYPVVSRTLARLRPTIVPADAVIDMVNHDMRPIVHDIVRLTPDIVEVVVKAPRAAARFQPGQFYRLQNFETLAHQVDGTTLAMEGLALTGASVDKAQGLLSLIVMEMGGSSDLCALLKAGDPVILMGPTGSPTEIPGGETVCLAGGGLGNAVLFSIGQACRERGNRVVYFAGYKKLIDRYKVSRIETAADVVVWCSDEAPGFTPGRPQDRSFTGNIVEAMRAYATGELGPVEIPLGDVDRIVVIGSDRMMQAVASARHGVLSPYLKPGHVAIGSINSPMQCMMKEICAQCLQEHRDPETGKKSVVFSCFNQDQELDRVDFTGLNERLRQNSVHEKLTALWIDRCLKTLHLRRHSR</sequence>
<keyword evidence="3" id="KW-1185">Reference proteome</keyword>
<dbReference type="SUPFAM" id="SSF51971">
    <property type="entry name" value="Nucleotide-binding domain"/>
    <property type="match status" value="1"/>
</dbReference>
<feature type="domain" description="FAD/NAD(P)-binding" evidence="1">
    <location>
        <begin position="380"/>
        <end position="579"/>
    </location>
</feature>
<dbReference type="InterPro" id="IPR017938">
    <property type="entry name" value="Riboflavin_synthase-like_b-brl"/>
</dbReference>
<dbReference type="InterPro" id="IPR009051">
    <property type="entry name" value="Helical_ferredxn"/>
</dbReference>
<dbReference type="SUPFAM" id="SSF63380">
    <property type="entry name" value="Riboflavin synthase domain-like"/>
    <property type="match status" value="1"/>
</dbReference>
<organism evidence="2 3">
    <name type="scientific">Skermanella aerolata</name>
    <dbReference type="NCBI Taxonomy" id="393310"/>
    <lineage>
        <taxon>Bacteria</taxon>
        <taxon>Pseudomonadati</taxon>
        <taxon>Pseudomonadota</taxon>
        <taxon>Alphaproteobacteria</taxon>
        <taxon>Rhodospirillales</taxon>
        <taxon>Azospirillaceae</taxon>
        <taxon>Skermanella</taxon>
    </lineage>
</organism>
<dbReference type="EMBL" id="BJYZ01000035">
    <property type="protein sequence ID" value="GEO42068.1"/>
    <property type="molecule type" value="Genomic_DNA"/>
</dbReference>
<dbReference type="Gene3D" id="3.40.50.80">
    <property type="entry name" value="Nucleotide-binding domain of ferredoxin-NADP reductase (FNR) module"/>
    <property type="match status" value="1"/>
</dbReference>
<dbReference type="GO" id="GO:0016491">
    <property type="term" value="F:oxidoreductase activity"/>
    <property type="evidence" value="ECO:0007669"/>
    <property type="project" value="InterPro"/>
</dbReference>
<dbReference type="SUPFAM" id="SSF52343">
    <property type="entry name" value="Ferredoxin reductase-like, C-terminal NADP-linked domain"/>
    <property type="match status" value="1"/>
</dbReference>
<dbReference type="InterPro" id="IPR050353">
    <property type="entry name" value="PyrK_electron_transfer"/>
</dbReference>
<proteinExistence type="predicted"/>
<dbReference type="Pfam" id="PF07992">
    <property type="entry name" value="Pyr_redox_2"/>
    <property type="match status" value="1"/>
</dbReference>
<gene>
    <name evidence="2" type="ORF">SAE02_62160</name>
</gene>
<dbReference type="AlphaFoldDB" id="A0A512DZZ9"/>
<dbReference type="CDD" id="cd06192">
    <property type="entry name" value="DHOD_e_trans_like"/>
    <property type="match status" value="1"/>
</dbReference>
<protein>
    <recommendedName>
        <fullName evidence="1">FAD/NAD(P)-binding domain-containing protein</fullName>
    </recommendedName>
</protein>
<comment type="caution">
    <text evidence="2">The sequence shown here is derived from an EMBL/GenBank/DDBJ whole genome shotgun (WGS) entry which is preliminary data.</text>
</comment>
<dbReference type="PANTHER" id="PTHR43513">
    <property type="entry name" value="DIHYDROOROTATE DEHYDROGENASE B (NAD(+)), ELECTRON TRANSFER SUBUNIT"/>
    <property type="match status" value="1"/>
</dbReference>
<accession>A0A512DZZ9</accession>
<dbReference type="Proteomes" id="UP000321523">
    <property type="component" value="Unassembled WGS sequence"/>
</dbReference>
<name>A0A512DZZ9_9PROT</name>
<dbReference type="Gene3D" id="1.10.1060.10">
    <property type="entry name" value="Alpha-helical ferredoxin"/>
    <property type="match status" value="1"/>
</dbReference>
<dbReference type="Gene3D" id="2.40.30.10">
    <property type="entry name" value="Translation factors"/>
    <property type="match status" value="1"/>
</dbReference>
<evidence type="ECO:0000313" key="2">
    <source>
        <dbReference type="EMBL" id="GEO42068.1"/>
    </source>
</evidence>
<dbReference type="RefSeq" id="WP_044434885.1">
    <property type="nucleotide sequence ID" value="NZ_BJYZ01000035.1"/>
</dbReference>
<dbReference type="OrthoDB" id="9803192at2"/>
<dbReference type="InterPro" id="IPR039261">
    <property type="entry name" value="FNR_nucleotide-bd"/>
</dbReference>
<dbReference type="PANTHER" id="PTHR43513:SF3">
    <property type="entry name" value="DIHYDROOROTATE DEHYDROGENASE B (NAD(+)), ELECTRON TRANSFER SUBUNIT-RELATED"/>
    <property type="match status" value="1"/>
</dbReference>
<dbReference type="InterPro" id="IPR023753">
    <property type="entry name" value="FAD/NAD-binding_dom"/>
</dbReference>